<dbReference type="InterPro" id="IPR012762">
    <property type="entry name" value="Ubiq_biosynth_COQ9"/>
</dbReference>
<comment type="function">
    <text evidence="6">Membrane-associated protein that warps the membrane surface to access and bind aromatic isoprenes with high specificity, including ubiquinone (CoQ) isoprene intermediates and presents them directly to COQ7, therefore facilitating the COQ7-mediated hydroxylase step. Participates in the biosynthesis of coenzyme Q, also named ubiquinone, an essential lipid-soluble electron transporter for aerobic cellular respiration.</text>
</comment>
<evidence type="ECO:0000256" key="6">
    <source>
        <dbReference type="ARBA" id="ARBA00058104"/>
    </source>
</evidence>
<accession>A0ABV6JU64</accession>
<evidence type="ECO:0000259" key="7">
    <source>
        <dbReference type="Pfam" id="PF08511"/>
    </source>
</evidence>
<feature type="domain" description="COQ9 C-terminal" evidence="7">
    <location>
        <begin position="120"/>
        <end position="187"/>
    </location>
</feature>
<dbReference type="InterPro" id="IPR013718">
    <property type="entry name" value="COQ9_C"/>
</dbReference>
<reference evidence="8 9" key="1">
    <citation type="submission" date="2024-09" db="EMBL/GenBank/DDBJ databases">
        <authorList>
            <person name="Sun Q."/>
            <person name="Mori K."/>
        </authorList>
    </citation>
    <scope>NUCLEOTIDE SEQUENCE [LARGE SCALE GENOMIC DNA]</scope>
    <source>
        <strain evidence="8 9">TBRC 5777</strain>
    </source>
</reference>
<keyword evidence="5" id="KW-0446">Lipid-binding</keyword>
<keyword evidence="4" id="KW-0809">Transit peptide</keyword>
<dbReference type="PANTHER" id="PTHR21427:SF19">
    <property type="entry name" value="UBIQUINONE BIOSYNTHESIS PROTEIN COQ9, MITOCHONDRIAL"/>
    <property type="match status" value="1"/>
</dbReference>
<gene>
    <name evidence="8" type="ORF">ACFFGY_11425</name>
</gene>
<dbReference type="Pfam" id="PF08511">
    <property type="entry name" value="COQ9"/>
    <property type="match status" value="1"/>
</dbReference>
<dbReference type="Proteomes" id="UP001589865">
    <property type="component" value="Unassembled WGS sequence"/>
</dbReference>
<evidence type="ECO:0000256" key="2">
    <source>
        <dbReference type="ARBA" id="ARBA00010766"/>
    </source>
</evidence>
<protein>
    <submittedName>
        <fullName evidence="8">COQ9 family protein</fullName>
    </submittedName>
</protein>
<evidence type="ECO:0000313" key="8">
    <source>
        <dbReference type="EMBL" id="MFC0408865.1"/>
    </source>
</evidence>
<dbReference type="RefSeq" id="WP_377044624.1">
    <property type="nucleotide sequence ID" value="NZ_JBHLUN010000008.1"/>
</dbReference>
<dbReference type="Gene3D" id="1.10.357.10">
    <property type="entry name" value="Tetracycline Repressor, domain 2"/>
    <property type="match status" value="1"/>
</dbReference>
<comment type="caution">
    <text evidence="8">The sequence shown here is derived from an EMBL/GenBank/DDBJ whole genome shotgun (WGS) entry which is preliminary data.</text>
</comment>
<evidence type="ECO:0000313" key="9">
    <source>
        <dbReference type="Proteomes" id="UP001589865"/>
    </source>
</evidence>
<dbReference type="NCBIfam" id="TIGR02396">
    <property type="entry name" value="diverge_rpsU"/>
    <property type="match status" value="1"/>
</dbReference>
<comment type="similarity">
    <text evidence="2">Belongs to the COQ9 family.</text>
</comment>
<organism evidence="8 9">
    <name type="scientific">Roseomonas elaeocarpi</name>
    <dbReference type="NCBI Taxonomy" id="907779"/>
    <lineage>
        <taxon>Bacteria</taxon>
        <taxon>Pseudomonadati</taxon>
        <taxon>Pseudomonadota</taxon>
        <taxon>Alphaproteobacteria</taxon>
        <taxon>Acetobacterales</taxon>
        <taxon>Roseomonadaceae</taxon>
        <taxon>Roseomonas</taxon>
    </lineage>
</organism>
<comment type="pathway">
    <text evidence="1">Cofactor biosynthesis; ubiquinone biosynthesis.</text>
</comment>
<sequence>MILALPPVERSAERDALLQASLPHVARLGWTTQALREGAASLGLAPETPDWLFPRGGLGALEAWCDLADRRMAEGAQLEGLRTPGRIRALIARRIGQAAPHKEAVRQGLATLSLPWNARVMLRTTLRTADATWVAAGDVSTDLSRYTRRATLAALYGSVLAYWMADGSEDSAATLGFLDRQLSRLGRLQQRKPR</sequence>
<proteinExistence type="inferred from homology"/>
<name>A0ABV6JU64_9PROT</name>
<evidence type="ECO:0000256" key="1">
    <source>
        <dbReference type="ARBA" id="ARBA00004749"/>
    </source>
</evidence>
<dbReference type="EMBL" id="JBHLUN010000008">
    <property type="protein sequence ID" value="MFC0408865.1"/>
    <property type="molecule type" value="Genomic_DNA"/>
</dbReference>
<evidence type="ECO:0000256" key="3">
    <source>
        <dbReference type="ARBA" id="ARBA00022688"/>
    </source>
</evidence>
<dbReference type="PANTHER" id="PTHR21427">
    <property type="entry name" value="UBIQUINONE BIOSYNTHESIS PROTEIN COQ9, MITOCHONDRIAL"/>
    <property type="match status" value="1"/>
</dbReference>
<keyword evidence="9" id="KW-1185">Reference proteome</keyword>
<evidence type="ECO:0000256" key="5">
    <source>
        <dbReference type="ARBA" id="ARBA00023121"/>
    </source>
</evidence>
<keyword evidence="3" id="KW-0831">Ubiquinone biosynthesis</keyword>
<evidence type="ECO:0000256" key="4">
    <source>
        <dbReference type="ARBA" id="ARBA00022946"/>
    </source>
</evidence>